<accession>A0A2Z6EZQ3</accession>
<gene>
    <name evidence="1" type="ORF">HH1059_14220</name>
</gene>
<name>A0A2Z6EZQ3_HALHR</name>
<dbReference type="AlphaFoldDB" id="A0A2Z6EZQ3"/>
<dbReference type="EMBL" id="AP017372">
    <property type="protein sequence ID" value="BBE11079.1"/>
    <property type="molecule type" value="Genomic_DNA"/>
</dbReference>
<reference evidence="1" key="1">
    <citation type="submission" date="2016-02" db="EMBL/GenBank/DDBJ databases">
        <title>Halorhodospira halochloris DSM-1059 complete genome, version 2.</title>
        <authorList>
            <person name="Tsukatani Y."/>
        </authorList>
    </citation>
    <scope>NUCLEOTIDE SEQUENCE</scope>
    <source>
        <strain evidence="1">DSM 1059</strain>
    </source>
</reference>
<proteinExistence type="predicted"/>
<evidence type="ECO:0000313" key="1">
    <source>
        <dbReference type="EMBL" id="BBE11079.1"/>
    </source>
</evidence>
<sequence>MYQLEVKRWLVAHRFNPKDGWVVTVDVDAMERARGGQHPEGKKERVQVAEAELVDLGATIGAHTEFGRTDIVAEHPAHGVYLVEVEGTSSKQSEQAMYSALGQAALLMHGPGQNYVLAVPDEPKWERQVRKIPEYALGQLSLRCVLVSREGARELVSA</sequence>
<keyword evidence="2" id="KW-1185">Reference proteome</keyword>
<dbReference type="KEGG" id="hhk:HH1059_14220"/>
<dbReference type="Proteomes" id="UP000218890">
    <property type="component" value="Chromosome"/>
</dbReference>
<evidence type="ECO:0000313" key="2">
    <source>
        <dbReference type="Proteomes" id="UP000218890"/>
    </source>
</evidence>
<protein>
    <submittedName>
        <fullName evidence="1">Uncharacterized protein</fullName>
    </submittedName>
</protein>
<organism evidence="1 2">
    <name type="scientific">Halorhodospira halochloris</name>
    <name type="common">Ectothiorhodospira halochloris</name>
    <dbReference type="NCBI Taxonomy" id="1052"/>
    <lineage>
        <taxon>Bacteria</taxon>
        <taxon>Pseudomonadati</taxon>
        <taxon>Pseudomonadota</taxon>
        <taxon>Gammaproteobacteria</taxon>
        <taxon>Chromatiales</taxon>
        <taxon>Ectothiorhodospiraceae</taxon>
        <taxon>Halorhodospira</taxon>
    </lineage>
</organism>
<dbReference type="OrthoDB" id="7062541at2"/>